<evidence type="ECO:0000313" key="2">
    <source>
        <dbReference type="EMBL" id="KAL0472834.1"/>
    </source>
</evidence>
<feature type="compositionally biased region" description="Polar residues" evidence="1">
    <location>
        <begin position="48"/>
        <end position="62"/>
    </location>
</feature>
<feature type="region of interest" description="Disordered" evidence="1">
    <location>
        <begin position="1"/>
        <end position="131"/>
    </location>
</feature>
<comment type="caution">
    <text evidence="2">The sequence shown here is derived from an EMBL/GenBank/DDBJ whole genome shotgun (WGS) entry which is preliminary data.</text>
</comment>
<accession>A0ABR3DJR1</accession>
<dbReference type="EMBL" id="JAVLET010000002">
    <property type="protein sequence ID" value="KAL0472834.1"/>
    <property type="molecule type" value="Genomic_DNA"/>
</dbReference>
<dbReference type="Proteomes" id="UP001451303">
    <property type="component" value="Unassembled WGS sequence"/>
</dbReference>
<feature type="compositionally biased region" description="Polar residues" evidence="1">
    <location>
        <begin position="9"/>
        <end position="37"/>
    </location>
</feature>
<keyword evidence="3" id="KW-1185">Reference proteome</keyword>
<evidence type="ECO:0000256" key="1">
    <source>
        <dbReference type="SAM" id="MobiDB-lite"/>
    </source>
</evidence>
<organism evidence="2 3">
    <name type="scientific">Neurospora intermedia</name>
    <dbReference type="NCBI Taxonomy" id="5142"/>
    <lineage>
        <taxon>Eukaryota</taxon>
        <taxon>Fungi</taxon>
        <taxon>Dikarya</taxon>
        <taxon>Ascomycota</taxon>
        <taxon>Pezizomycotina</taxon>
        <taxon>Sordariomycetes</taxon>
        <taxon>Sordariomycetidae</taxon>
        <taxon>Sordariales</taxon>
        <taxon>Sordariaceae</taxon>
        <taxon>Neurospora</taxon>
    </lineage>
</organism>
<feature type="compositionally biased region" description="Low complexity" evidence="1">
    <location>
        <begin position="96"/>
        <end position="112"/>
    </location>
</feature>
<feature type="compositionally biased region" description="Polar residues" evidence="1">
    <location>
        <begin position="71"/>
        <end position="82"/>
    </location>
</feature>
<protein>
    <submittedName>
        <fullName evidence="2">Uncharacterized protein</fullName>
    </submittedName>
</protein>
<reference evidence="2 3" key="1">
    <citation type="submission" date="2023-09" db="EMBL/GenBank/DDBJ databases">
        <title>Multi-omics analysis of a traditional fermented food reveals byproduct-associated fungal strains for waste-to-food upcycling.</title>
        <authorList>
            <consortium name="Lawrence Berkeley National Laboratory"/>
            <person name="Rekdal V.M."/>
            <person name="Villalobos-Escobedo J.M."/>
            <person name="Rodriguez-Valeron N."/>
            <person name="Garcia M.O."/>
            <person name="Vasquez D.P."/>
            <person name="Damayanti I."/>
            <person name="Sorensen P.M."/>
            <person name="Baidoo E.E."/>
            <person name="De Carvalho A.C."/>
            <person name="Riley R."/>
            <person name="Lipzen A."/>
            <person name="He G."/>
            <person name="Yan M."/>
            <person name="Haridas S."/>
            <person name="Daum C."/>
            <person name="Yoshinaga Y."/>
            <person name="Ng V."/>
            <person name="Grigoriev I.V."/>
            <person name="Munk R."/>
            <person name="Nuraida L."/>
            <person name="Wijaya C.H."/>
            <person name="Morales P.-C."/>
            <person name="Keasling J.D."/>
        </authorList>
    </citation>
    <scope>NUCLEOTIDE SEQUENCE [LARGE SCALE GENOMIC DNA]</scope>
    <source>
        <strain evidence="2 3">FGSC 2613</strain>
    </source>
</reference>
<gene>
    <name evidence="2" type="ORF">QR685DRAFT_435119</name>
</gene>
<sequence length="131" mass="13650">MIHPYDPSTFHSHTLGIGSSSTPVTMPSIPQIQPSGNIGSGPIALQPFHTTGHSINGSSFVSGNGGPPFNFQDSFYSPSHSFGHQPAPTLAHDPSDNASSSSSIPAHSSTSAQQSEDQDRGYNDFNGNGLQ</sequence>
<name>A0ABR3DJR1_NEUIN</name>
<evidence type="ECO:0000313" key="3">
    <source>
        <dbReference type="Proteomes" id="UP001451303"/>
    </source>
</evidence>
<proteinExistence type="predicted"/>